<evidence type="ECO:0000256" key="1">
    <source>
        <dbReference type="ARBA" id="ARBA00022614"/>
    </source>
</evidence>
<evidence type="ECO:0008006" key="5">
    <source>
        <dbReference type="Google" id="ProtNLM"/>
    </source>
</evidence>
<organism evidence="3 4">
    <name type="scientific">Seriola dumerili</name>
    <name type="common">Greater amberjack</name>
    <name type="synonym">Caranx dumerili</name>
    <dbReference type="NCBI Taxonomy" id="41447"/>
    <lineage>
        <taxon>Eukaryota</taxon>
        <taxon>Metazoa</taxon>
        <taxon>Chordata</taxon>
        <taxon>Craniata</taxon>
        <taxon>Vertebrata</taxon>
        <taxon>Euteleostomi</taxon>
        <taxon>Actinopterygii</taxon>
        <taxon>Neopterygii</taxon>
        <taxon>Teleostei</taxon>
        <taxon>Neoteleostei</taxon>
        <taxon>Acanthomorphata</taxon>
        <taxon>Carangaria</taxon>
        <taxon>Carangiformes</taxon>
        <taxon>Carangidae</taxon>
        <taxon>Seriola</taxon>
    </lineage>
</organism>
<dbReference type="Pfam" id="PF13516">
    <property type="entry name" value="LRR_6"/>
    <property type="match status" value="5"/>
</dbReference>
<accession>A0A3B4TH40</accession>
<dbReference type="InterPro" id="IPR032675">
    <property type="entry name" value="LRR_dom_sf"/>
</dbReference>
<dbReference type="Ensembl" id="ENSSDUT00000005480.1">
    <property type="protein sequence ID" value="ENSSDUP00000005378.1"/>
    <property type="gene ID" value="ENSSDUG00000003805.1"/>
</dbReference>
<dbReference type="PANTHER" id="PTHR24106">
    <property type="entry name" value="NACHT, LRR AND CARD DOMAINS-CONTAINING"/>
    <property type="match status" value="1"/>
</dbReference>
<reference evidence="3" key="1">
    <citation type="submission" date="2025-08" db="UniProtKB">
        <authorList>
            <consortium name="Ensembl"/>
        </authorList>
    </citation>
    <scope>IDENTIFICATION</scope>
</reference>
<name>A0A3B4TH40_SERDU</name>
<dbReference type="SMART" id="SM00368">
    <property type="entry name" value="LRR_RI"/>
    <property type="match status" value="8"/>
</dbReference>
<dbReference type="InterPro" id="IPR001611">
    <property type="entry name" value="Leu-rich_rpt"/>
</dbReference>
<dbReference type="InterPro" id="IPR051261">
    <property type="entry name" value="NLR"/>
</dbReference>
<keyword evidence="1" id="KW-0433">Leucine-rich repeat</keyword>
<proteinExistence type="predicted"/>
<evidence type="ECO:0000313" key="3">
    <source>
        <dbReference type="Ensembl" id="ENSSDUP00000005378.1"/>
    </source>
</evidence>
<dbReference type="AlphaFoldDB" id="A0A3B4TH40"/>
<dbReference type="GeneTree" id="ENSGT01070000253760"/>
<dbReference type="SUPFAM" id="SSF52047">
    <property type="entry name" value="RNI-like"/>
    <property type="match status" value="2"/>
</dbReference>
<dbReference type="Proteomes" id="UP000261420">
    <property type="component" value="Unplaced"/>
</dbReference>
<sequence>DISCASLVSALKSNPSHLRELDLCNNYLQDSGMKLLCGFLESPRCRLENLRLSDCSLSEISFTSLASALKSNPSHLTELELSENKLQDSGVKLLCGFLESPHCRLENLRLMDCSLSDISCASLASALKSNPSHLRELDLRFNKLQDSGVKDLCGFLESPHCRLENLGLNDCSLSESSFTSLASALKSNPSHLTELELNDNKLQDSGVKELCGFLESPHCRLETLGLDSIFYFCLDMFVIYENLRIFSRISNTFGCTGLYSFYIAFCIVVFDSFNLQPVGSALKSNPSHLRELGLSENKLQDSGVKDLCGFLESPRCRLETLRSVHCLSVMLLLSIYPSILYSSLSFPQLTSPHYMTDLGPHSMSNTWGAQTYTQTNKHTHCGIASLSVIYLLNVLRRKILKGPHC</sequence>
<keyword evidence="2" id="KW-0677">Repeat</keyword>
<reference evidence="3" key="2">
    <citation type="submission" date="2025-09" db="UniProtKB">
        <authorList>
            <consortium name="Ensembl"/>
        </authorList>
    </citation>
    <scope>IDENTIFICATION</scope>
</reference>
<protein>
    <recommendedName>
        <fullName evidence="5">NACHT LRR and PYD domain-containing protein</fullName>
    </recommendedName>
</protein>
<evidence type="ECO:0000256" key="2">
    <source>
        <dbReference type="ARBA" id="ARBA00022737"/>
    </source>
</evidence>
<dbReference type="Gene3D" id="3.80.10.10">
    <property type="entry name" value="Ribonuclease Inhibitor"/>
    <property type="match status" value="3"/>
</dbReference>
<evidence type="ECO:0000313" key="4">
    <source>
        <dbReference type="Proteomes" id="UP000261420"/>
    </source>
</evidence>
<keyword evidence="4" id="KW-1185">Reference proteome</keyword>